<dbReference type="PATRIC" id="fig|1641812.3.peg.1725"/>
<name>A0A0F6U335_MICAE</name>
<gene>
    <name evidence="1" type="ORF">MYAER_1670</name>
</gene>
<evidence type="ECO:0000313" key="2">
    <source>
        <dbReference type="Proteomes" id="UP000034103"/>
    </source>
</evidence>
<dbReference type="Proteomes" id="UP000034103">
    <property type="component" value="Chromosome"/>
</dbReference>
<protein>
    <submittedName>
        <fullName evidence="1">Uncharacterized protein</fullName>
    </submittedName>
</protein>
<accession>A0A0F6U335</accession>
<dbReference type="AlphaFoldDB" id="A0A0F6U335"/>
<proteinExistence type="predicted"/>
<dbReference type="HOGENOM" id="CLU_2569935_0_0_3"/>
<organism evidence="1 2">
    <name type="scientific">Microcystis aeruginosa NIES-2549</name>
    <dbReference type="NCBI Taxonomy" id="1641812"/>
    <lineage>
        <taxon>Bacteria</taxon>
        <taxon>Bacillati</taxon>
        <taxon>Cyanobacteriota</taxon>
        <taxon>Cyanophyceae</taxon>
        <taxon>Oscillatoriophycideae</taxon>
        <taxon>Chroococcales</taxon>
        <taxon>Microcystaceae</taxon>
        <taxon>Microcystis</taxon>
    </lineage>
</organism>
<dbReference type="RefSeq" id="WP_004268200.1">
    <property type="nucleotide sequence ID" value="NZ_CP011304.1"/>
</dbReference>
<dbReference type="EMBL" id="CP011304">
    <property type="protein sequence ID" value="AKE64022.1"/>
    <property type="molecule type" value="Genomic_DNA"/>
</dbReference>
<sequence>MPVIKLRSHIGEDGMLHLDIPPEFKGQEVDVTVTVEPITEEKTKTKETLSQARERFAKVREHFQGRNFLDSTELLREDRQR</sequence>
<reference evidence="1 2" key="1">
    <citation type="journal article" date="2015" name="Genome Announc.">
        <title>Complete Genome Sequence of Microcystis aeruginosa NIES-2549, a Bloom-Forming Cyanobacterium from Lake Kasumigaura, Japan.</title>
        <authorList>
            <person name="Yamaguchi H."/>
            <person name="Suzuki S."/>
            <person name="Tanabe Y."/>
            <person name="Osana Y."/>
            <person name="Shimura Y."/>
            <person name="Ishida K."/>
            <person name="Kawachi M."/>
        </authorList>
    </citation>
    <scope>NUCLEOTIDE SEQUENCE [LARGE SCALE GENOMIC DNA]</scope>
    <source>
        <strain evidence="1 2">NIES-2549</strain>
    </source>
</reference>
<evidence type="ECO:0000313" key="1">
    <source>
        <dbReference type="EMBL" id="AKE64022.1"/>
    </source>
</evidence>